<evidence type="ECO:0000313" key="1">
    <source>
        <dbReference type="EMBL" id="KAL3864868.1"/>
    </source>
</evidence>
<protein>
    <recommendedName>
        <fullName evidence="3">DUF4371 domain-containing protein</fullName>
    </recommendedName>
</protein>
<proteinExistence type="predicted"/>
<dbReference type="PANTHER" id="PTHR45749:SF21">
    <property type="entry name" value="DUF4371 DOMAIN-CONTAINING PROTEIN"/>
    <property type="match status" value="1"/>
</dbReference>
<dbReference type="EMBL" id="JBJQND010000010">
    <property type="protein sequence ID" value="KAL3864868.1"/>
    <property type="molecule type" value="Genomic_DNA"/>
</dbReference>
<evidence type="ECO:0000313" key="2">
    <source>
        <dbReference type="Proteomes" id="UP001634394"/>
    </source>
</evidence>
<keyword evidence="2" id="KW-1185">Reference proteome</keyword>
<organism evidence="1 2">
    <name type="scientific">Sinanodonta woodiana</name>
    <name type="common">Chinese pond mussel</name>
    <name type="synonym">Anodonta woodiana</name>
    <dbReference type="NCBI Taxonomy" id="1069815"/>
    <lineage>
        <taxon>Eukaryota</taxon>
        <taxon>Metazoa</taxon>
        <taxon>Spiralia</taxon>
        <taxon>Lophotrochozoa</taxon>
        <taxon>Mollusca</taxon>
        <taxon>Bivalvia</taxon>
        <taxon>Autobranchia</taxon>
        <taxon>Heteroconchia</taxon>
        <taxon>Palaeoheterodonta</taxon>
        <taxon>Unionida</taxon>
        <taxon>Unionoidea</taxon>
        <taxon>Unionidae</taxon>
        <taxon>Unioninae</taxon>
        <taxon>Sinanodonta</taxon>
    </lineage>
</organism>
<accession>A0ABD3VWI2</accession>
<name>A0ABD3VWI2_SINWO</name>
<dbReference type="AlphaFoldDB" id="A0ABD3VWI2"/>
<dbReference type="PANTHER" id="PTHR45749">
    <property type="match status" value="1"/>
</dbReference>
<dbReference type="Proteomes" id="UP001634394">
    <property type="component" value="Unassembled WGS sequence"/>
</dbReference>
<evidence type="ECO:0008006" key="3">
    <source>
        <dbReference type="Google" id="ProtNLM"/>
    </source>
</evidence>
<reference evidence="1 2" key="1">
    <citation type="submission" date="2024-11" db="EMBL/GenBank/DDBJ databases">
        <title>Chromosome-level genome assembly of the freshwater bivalve Anodonta woodiana.</title>
        <authorList>
            <person name="Chen X."/>
        </authorList>
    </citation>
    <scope>NUCLEOTIDE SEQUENCE [LARGE SCALE GENOMIC DNA]</scope>
    <source>
        <strain evidence="1">MN2024</strain>
        <tissue evidence="1">Gills</tissue>
    </source>
</reference>
<gene>
    <name evidence="1" type="ORF">ACJMK2_006518</name>
</gene>
<sequence length="122" mass="13817">MQNEIISLLTYAVRDKIINEIKEAKYVGILFDSTPDMSHTEQLTGNAKVKETFIKFVELDKKNAAGYEEIIPRSLEEDGLNFLDCRSQMYDNAAVMSGSINGVQTRLRENSPKALFIICDNH</sequence>
<comment type="caution">
    <text evidence="1">The sequence shown here is derived from an EMBL/GenBank/DDBJ whole genome shotgun (WGS) entry which is preliminary data.</text>
</comment>